<dbReference type="InterPro" id="IPR050275">
    <property type="entry name" value="PGM_Phosphatase"/>
</dbReference>
<dbReference type="EMBL" id="CAJNNV010032223">
    <property type="protein sequence ID" value="CAE8639314.1"/>
    <property type="molecule type" value="Genomic_DNA"/>
</dbReference>
<reference evidence="1" key="1">
    <citation type="submission" date="2021-02" db="EMBL/GenBank/DDBJ databases">
        <authorList>
            <person name="Dougan E. K."/>
            <person name="Rhodes N."/>
            <person name="Thang M."/>
            <person name="Chan C."/>
        </authorList>
    </citation>
    <scope>NUCLEOTIDE SEQUENCE</scope>
</reference>
<dbReference type="AlphaFoldDB" id="A0A813HP48"/>
<evidence type="ECO:0000313" key="1">
    <source>
        <dbReference type="EMBL" id="CAE8639314.1"/>
    </source>
</evidence>
<dbReference type="PANTHER" id="PTHR48100:SF61">
    <property type="entry name" value="PHOSPHOGLYCERATE MUTASE"/>
    <property type="match status" value="1"/>
</dbReference>
<accession>A0A813HP48</accession>
<dbReference type="Pfam" id="PF00300">
    <property type="entry name" value="His_Phos_1"/>
    <property type="match status" value="1"/>
</dbReference>
<dbReference type="SUPFAM" id="SSF53254">
    <property type="entry name" value="Phosphoglycerate mutase-like"/>
    <property type="match status" value="1"/>
</dbReference>
<keyword evidence="2" id="KW-1185">Reference proteome</keyword>
<dbReference type="Gene3D" id="3.40.50.1240">
    <property type="entry name" value="Phosphoglycerate mutase-like"/>
    <property type="match status" value="1"/>
</dbReference>
<sequence>MAPMKAMKAAAMKAMKAMKAGDTYTIALRAKFWRRNKLRSPPEVMPADSLVSEQQDLGMVGPWGPQLQADQVGARWEGRKGPLLTEQRCLRWYPSAFHPTHTSRGTAAEMGASHKAVEEVATSLSAECDKGARCRADRPSHNLALVARCDVGPEFHLRISCSGLLPSICQEKSREEVLAGGEEDAIALLKKVRRYRLIRRFCVKQSTGKSRACDDADEGKQSALSSDASELELCAALRLAQHMTLVLDVAREAGHSPSKVEDEWESGGEDWPDAYRYTPMCPEALSRRLPMTLVSFYFDDATIQHWASSKGSGQLALRQAMTWHPLRRGKATTNVQLRRFPEIGTRPGTRSHSREGNFLGSRATSSKDLGLYQADNRLASGVASKLYGCSNFFEQGVYGKIGRAGLNSIKDRQYDKLLSLTPAIEQAFEVLEAIVRERPVRAIHLTVPPVQRFVVASDAALEIPRHGAGGRRGVWFIDNTAALMAMVRRRSDSADLDRLALMIHAAMFALEVWIYIEWVETKSNWSDGLWFGHLAYQGIQCLWFGHLAYQEIQCYIVANPSTYAYLDDFRWAYRYEADRNQFSEMNYGLDWKTVEAGAIGPYLRSHPNLKDRDVHYFVGQNDGWEGAPDPKVDPMKCYENHMHYGADVHELHVVPGSGHEGDKMLLSEAAALKIMFDCSRLPFALDAATSGGRGGRLLASLCRRTLSCEEKELAWPLALQSLPEGLDANVCNSGDLLACTLPSGCKLLWYFRHGQSTGNIAKEASLAADQRAGGTAHFDSYTACEDYVDAALTPEGHLQAELGKLRLSEWRFKPQLIVCSPLTRAIQTAALVFQDEL</sequence>
<dbReference type="InterPro" id="IPR029033">
    <property type="entry name" value="His_PPase_superfam"/>
</dbReference>
<dbReference type="GO" id="GO:0005737">
    <property type="term" value="C:cytoplasm"/>
    <property type="evidence" value="ECO:0007669"/>
    <property type="project" value="TreeGrafter"/>
</dbReference>
<dbReference type="PANTHER" id="PTHR48100">
    <property type="entry name" value="BROAD-SPECIFICITY PHOSPHATASE YOR283W-RELATED"/>
    <property type="match status" value="1"/>
</dbReference>
<proteinExistence type="predicted"/>
<dbReference type="InterPro" id="IPR029058">
    <property type="entry name" value="AB_hydrolase_fold"/>
</dbReference>
<comment type="caution">
    <text evidence="1">The sequence shown here is derived from an EMBL/GenBank/DDBJ whole genome shotgun (WGS) entry which is preliminary data.</text>
</comment>
<dbReference type="OrthoDB" id="5985073at2759"/>
<feature type="non-terminal residue" evidence="1">
    <location>
        <position position="1"/>
    </location>
</feature>
<dbReference type="GO" id="GO:0016791">
    <property type="term" value="F:phosphatase activity"/>
    <property type="evidence" value="ECO:0007669"/>
    <property type="project" value="TreeGrafter"/>
</dbReference>
<dbReference type="Proteomes" id="UP000654075">
    <property type="component" value="Unassembled WGS sequence"/>
</dbReference>
<dbReference type="InterPro" id="IPR013078">
    <property type="entry name" value="His_Pase_superF_clade-1"/>
</dbReference>
<protein>
    <submittedName>
        <fullName evidence="1">Uncharacterized protein</fullName>
    </submittedName>
</protein>
<organism evidence="1 2">
    <name type="scientific">Polarella glacialis</name>
    <name type="common">Dinoflagellate</name>
    <dbReference type="NCBI Taxonomy" id="89957"/>
    <lineage>
        <taxon>Eukaryota</taxon>
        <taxon>Sar</taxon>
        <taxon>Alveolata</taxon>
        <taxon>Dinophyceae</taxon>
        <taxon>Suessiales</taxon>
        <taxon>Suessiaceae</taxon>
        <taxon>Polarella</taxon>
    </lineage>
</organism>
<name>A0A813HP48_POLGL</name>
<dbReference type="Gene3D" id="3.40.50.1820">
    <property type="entry name" value="alpha/beta hydrolase"/>
    <property type="match status" value="1"/>
</dbReference>
<gene>
    <name evidence="1" type="ORF">PGLA1383_LOCUS54358</name>
</gene>
<dbReference type="CDD" id="cd07067">
    <property type="entry name" value="HP_PGM_like"/>
    <property type="match status" value="1"/>
</dbReference>
<evidence type="ECO:0000313" key="2">
    <source>
        <dbReference type="Proteomes" id="UP000654075"/>
    </source>
</evidence>